<gene>
    <name evidence="1" type="ORF">MNBD_NITROSPINAE02-1000</name>
</gene>
<reference evidence="1" key="1">
    <citation type="submission" date="2018-06" db="EMBL/GenBank/DDBJ databases">
        <authorList>
            <person name="Zhirakovskaya E."/>
        </authorList>
    </citation>
    <scope>NUCLEOTIDE SEQUENCE</scope>
</reference>
<dbReference type="Gene3D" id="2.40.50.320">
    <property type="entry name" value="Copper binding periplasmic protein CusF"/>
    <property type="match status" value="1"/>
</dbReference>
<evidence type="ECO:0000313" key="1">
    <source>
        <dbReference type="EMBL" id="VAX23341.1"/>
    </source>
</evidence>
<proteinExistence type="predicted"/>
<dbReference type="Pfam" id="PF11604">
    <property type="entry name" value="CusF_Ec"/>
    <property type="match status" value="1"/>
</dbReference>
<dbReference type="InterPro" id="IPR021647">
    <property type="entry name" value="CusF_Ec"/>
</dbReference>
<dbReference type="InterPro" id="IPR042230">
    <property type="entry name" value="CusF_sf"/>
</dbReference>
<dbReference type="EMBL" id="UOGE01000084">
    <property type="protein sequence ID" value="VAX23341.1"/>
    <property type="molecule type" value="Genomic_DNA"/>
</dbReference>
<protein>
    <recommendedName>
        <fullName evidence="2">Copper-binding protein</fullName>
    </recommendedName>
</protein>
<organism evidence="1">
    <name type="scientific">hydrothermal vent metagenome</name>
    <dbReference type="NCBI Taxonomy" id="652676"/>
    <lineage>
        <taxon>unclassified sequences</taxon>
        <taxon>metagenomes</taxon>
        <taxon>ecological metagenomes</taxon>
    </lineage>
</organism>
<accession>A0A3B1C9K4</accession>
<evidence type="ECO:0008006" key="2">
    <source>
        <dbReference type="Google" id="ProtNLM"/>
    </source>
</evidence>
<sequence>MVNHTFRQYFNSRNGILFNNKWAINLMEETMNYKLTILTMASMLLACFTFLPDMARAVEGSSPGQYVMAAEPTHTGEGSVMWVKKRSGKIKLDHGPIKSIGWMAMKMVFGVKDKGILKGVKEGDKVRFVFYKAGEGNFVVTEIKHIK</sequence>
<dbReference type="AlphaFoldDB" id="A0A3B1C9K4"/>
<name>A0A3B1C9K4_9ZZZZ</name>